<keyword evidence="2" id="KW-0732">Signal</keyword>
<feature type="chain" id="PRO_5038541419" evidence="2">
    <location>
        <begin position="25"/>
        <end position="205"/>
    </location>
</feature>
<proteinExistence type="predicted"/>
<feature type="region of interest" description="Disordered" evidence="1">
    <location>
        <begin position="26"/>
        <end position="83"/>
    </location>
</feature>
<feature type="compositionally biased region" description="Acidic residues" evidence="1">
    <location>
        <begin position="52"/>
        <end position="72"/>
    </location>
</feature>
<dbReference type="HOGENOM" id="CLU_1335359_0_0_11"/>
<evidence type="ECO:0000256" key="1">
    <source>
        <dbReference type="SAM" id="MobiDB-lite"/>
    </source>
</evidence>
<evidence type="ECO:0000256" key="2">
    <source>
        <dbReference type="SAM" id="SignalP"/>
    </source>
</evidence>
<evidence type="ECO:0000313" key="4">
    <source>
        <dbReference type="Proteomes" id="UP000007962"/>
    </source>
</evidence>
<keyword evidence="4" id="KW-1185">Reference proteome</keyword>
<dbReference type="STRING" id="471853.Bcav_3903"/>
<accession>C5C4M1</accession>
<reference evidence="3 4" key="1">
    <citation type="journal article" date="2009" name="Stand. Genomic Sci.">
        <title>Complete genome sequence of Beutenbergia cavernae type strain (HKI 0122).</title>
        <authorList>
            <person name="Land M."/>
            <person name="Pukall R."/>
            <person name="Abt B."/>
            <person name="Goker M."/>
            <person name="Rohde M."/>
            <person name="Glavina Del Rio T."/>
            <person name="Tice H."/>
            <person name="Copeland A."/>
            <person name="Cheng J.F."/>
            <person name="Lucas S."/>
            <person name="Chen F."/>
            <person name="Nolan M."/>
            <person name="Bruce D."/>
            <person name="Goodwin L."/>
            <person name="Pitluck S."/>
            <person name="Ivanova N."/>
            <person name="Mavromatis K."/>
            <person name="Ovchinnikova G."/>
            <person name="Pati A."/>
            <person name="Chen A."/>
            <person name="Palaniappan K."/>
            <person name="Hauser L."/>
            <person name="Chang Y.J."/>
            <person name="Jefferies C.C."/>
            <person name="Saunders E."/>
            <person name="Brettin T."/>
            <person name="Detter J.C."/>
            <person name="Han C."/>
            <person name="Chain P."/>
            <person name="Bristow J."/>
            <person name="Eisen J.A."/>
            <person name="Markowitz V."/>
            <person name="Hugenholtz P."/>
            <person name="Kyrpides N.C."/>
            <person name="Klenk H.P."/>
            <person name="Lapidus A."/>
        </authorList>
    </citation>
    <scope>NUCLEOTIDE SEQUENCE [LARGE SCALE GENOMIC DNA]</scope>
    <source>
        <strain evidence="4">ATCC BAA-8 / DSM 12333 / NBRC 16432</strain>
    </source>
</reference>
<sequence>MTTSTLATRRRVAAALLAVPALLAACGATSPDDPDGTGSPAEQTDPTGLPSDDADAGDSDDAESTEPAEDDVPAGGGGTAGELAETDGVRTLVAAEPAAGGAGGTLAGRLLTGPGGCLALEMVGENRPEGGAPIALIIWPPGTDAAAIDRPGVDVEGLTVALSDEIQATGVLAPPGDLAATIPAECVLGDDVVWIHGDVTIDSTP</sequence>
<gene>
    <name evidence="3" type="ordered locus">Bcav_3903</name>
</gene>
<name>C5C4M1_BEUC1</name>
<feature type="signal peptide" evidence="2">
    <location>
        <begin position="1"/>
        <end position="24"/>
    </location>
</feature>
<dbReference type="KEGG" id="bcv:Bcav_3903"/>
<evidence type="ECO:0000313" key="3">
    <source>
        <dbReference type="EMBL" id="ACQ82145.1"/>
    </source>
</evidence>
<dbReference type="RefSeq" id="WP_015884382.1">
    <property type="nucleotide sequence ID" value="NC_012669.1"/>
</dbReference>
<dbReference type="Proteomes" id="UP000007962">
    <property type="component" value="Chromosome"/>
</dbReference>
<protein>
    <submittedName>
        <fullName evidence="3">CCR4 not-complex component</fullName>
    </submittedName>
</protein>
<organism evidence="3 4">
    <name type="scientific">Beutenbergia cavernae (strain ATCC BAA-8 / DSM 12333 / CCUG 43141 / JCM 11478 / NBRC 16432 / NCIMB 13614 / HKI 0122)</name>
    <dbReference type="NCBI Taxonomy" id="471853"/>
    <lineage>
        <taxon>Bacteria</taxon>
        <taxon>Bacillati</taxon>
        <taxon>Actinomycetota</taxon>
        <taxon>Actinomycetes</taxon>
        <taxon>Micrococcales</taxon>
        <taxon>Beutenbergiaceae</taxon>
        <taxon>Beutenbergia</taxon>
    </lineage>
</organism>
<dbReference type="AlphaFoldDB" id="C5C4M1"/>
<dbReference type="EMBL" id="CP001618">
    <property type="protein sequence ID" value="ACQ82145.1"/>
    <property type="molecule type" value="Genomic_DNA"/>
</dbReference>